<reference evidence="2" key="1">
    <citation type="submission" date="2020-03" db="EMBL/GenBank/DDBJ databases">
        <authorList>
            <person name="Weist P."/>
        </authorList>
    </citation>
    <scope>NUCLEOTIDE SEQUENCE</scope>
</reference>
<evidence type="ECO:0000313" key="3">
    <source>
        <dbReference type="Proteomes" id="UP001153269"/>
    </source>
</evidence>
<feature type="compositionally biased region" description="Basic and acidic residues" evidence="1">
    <location>
        <begin position="11"/>
        <end position="21"/>
    </location>
</feature>
<protein>
    <submittedName>
        <fullName evidence="2">Uncharacterized protein</fullName>
    </submittedName>
</protein>
<proteinExistence type="predicted"/>
<evidence type="ECO:0000313" key="2">
    <source>
        <dbReference type="EMBL" id="CAB1420653.1"/>
    </source>
</evidence>
<sequence length="119" mass="12717">MLSATPPGKRGRLEPRCDRRSQTSSSLSSSTRRGLGDGGQIQGPQTDRSRLASDLVLNCLIFSSDFLHLSATGVLGLDGLLAEADPLRKKHRMLYLLAPEPYASDMAVCMSTDQPGDGA</sequence>
<keyword evidence="3" id="KW-1185">Reference proteome</keyword>
<comment type="caution">
    <text evidence="2">The sequence shown here is derived from an EMBL/GenBank/DDBJ whole genome shotgun (WGS) entry which is preliminary data.</text>
</comment>
<accession>A0A9N7TXS7</accession>
<organism evidence="2 3">
    <name type="scientific">Pleuronectes platessa</name>
    <name type="common">European plaice</name>
    <dbReference type="NCBI Taxonomy" id="8262"/>
    <lineage>
        <taxon>Eukaryota</taxon>
        <taxon>Metazoa</taxon>
        <taxon>Chordata</taxon>
        <taxon>Craniata</taxon>
        <taxon>Vertebrata</taxon>
        <taxon>Euteleostomi</taxon>
        <taxon>Actinopterygii</taxon>
        <taxon>Neopterygii</taxon>
        <taxon>Teleostei</taxon>
        <taxon>Neoteleostei</taxon>
        <taxon>Acanthomorphata</taxon>
        <taxon>Carangaria</taxon>
        <taxon>Pleuronectiformes</taxon>
        <taxon>Pleuronectoidei</taxon>
        <taxon>Pleuronectidae</taxon>
        <taxon>Pleuronectes</taxon>
    </lineage>
</organism>
<gene>
    <name evidence="2" type="ORF">PLEPLA_LOCUS8528</name>
</gene>
<dbReference type="AlphaFoldDB" id="A0A9N7TXS7"/>
<feature type="compositionally biased region" description="Low complexity" evidence="1">
    <location>
        <begin position="22"/>
        <end position="33"/>
    </location>
</feature>
<feature type="region of interest" description="Disordered" evidence="1">
    <location>
        <begin position="1"/>
        <end position="47"/>
    </location>
</feature>
<dbReference type="Proteomes" id="UP001153269">
    <property type="component" value="Unassembled WGS sequence"/>
</dbReference>
<name>A0A9N7TXS7_PLEPL</name>
<dbReference type="EMBL" id="CADEAL010000471">
    <property type="protein sequence ID" value="CAB1420653.1"/>
    <property type="molecule type" value="Genomic_DNA"/>
</dbReference>
<evidence type="ECO:0000256" key="1">
    <source>
        <dbReference type="SAM" id="MobiDB-lite"/>
    </source>
</evidence>